<dbReference type="PANTHER" id="PTHR23407">
    <property type="entry name" value="ATPASE INHIBITOR/5-FORMYLTETRAHYDROFOLATE CYCLO-LIGASE"/>
    <property type="match status" value="1"/>
</dbReference>
<comment type="cofactor">
    <cofactor evidence="4">
        <name>Mg(2+)</name>
        <dbReference type="ChEBI" id="CHEBI:18420"/>
    </cofactor>
</comment>
<dbReference type="InterPro" id="IPR037171">
    <property type="entry name" value="NagB/RpiA_transferase-like"/>
</dbReference>
<reference evidence="5 6" key="1">
    <citation type="journal article" date="2016" name="C (Basel)">
        <title>Selective Growth of and Electricity Production by Marine Exoelectrogenic Bacteria in Self-Aggregated Hydrogel of Microbially Reduced Graphene Oxide.</title>
        <authorList>
            <person name="Yoshida N."/>
            <person name="Goto Y."/>
            <person name="Miyata Y."/>
        </authorList>
    </citation>
    <scope>NUCLEOTIDE SEQUENCE [LARGE SCALE GENOMIC DNA]</scope>
    <source>
        <strain evidence="5 6">NIT-T3</strain>
    </source>
</reference>
<comment type="similarity">
    <text evidence="1 4">Belongs to the 5-formyltetrahydrofolate cyclo-ligase family.</text>
</comment>
<dbReference type="InterPro" id="IPR024185">
    <property type="entry name" value="FTHF_cligase-like_sf"/>
</dbReference>
<accession>A0ABN6DVS6</accession>
<evidence type="ECO:0000256" key="3">
    <source>
        <dbReference type="ARBA" id="ARBA00022840"/>
    </source>
</evidence>
<keyword evidence="6" id="KW-1185">Reference proteome</keyword>
<gene>
    <name evidence="5" type="ORF">DESUT3_12390</name>
</gene>
<evidence type="ECO:0000256" key="4">
    <source>
        <dbReference type="RuleBase" id="RU361279"/>
    </source>
</evidence>
<keyword evidence="4" id="KW-0460">Magnesium</keyword>
<dbReference type="PANTHER" id="PTHR23407:SF1">
    <property type="entry name" value="5-FORMYLTETRAHYDROFOLATE CYCLO-LIGASE"/>
    <property type="match status" value="1"/>
</dbReference>
<dbReference type="Gene3D" id="3.40.50.10420">
    <property type="entry name" value="NagB/RpiA/CoA transferase-like"/>
    <property type="match status" value="1"/>
</dbReference>
<dbReference type="InterPro" id="IPR002698">
    <property type="entry name" value="FTHF_cligase"/>
</dbReference>
<keyword evidence="2 4" id="KW-0547">Nucleotide-binding</keyword>
<evidence type="ECO:0000256" key="2">
    <source>
        <dbReference type="ARBA" id="ARBA00022741"/>
    </source>
</evidence>
<evidence type="ECO:0000256" key="1">
    <source>
        <dbReference type="ARBA" id="ARBA00010638"/>
    </source>
</evidence>
<dbReference type="SUPFAM" id="SSF100950">
    <property type="entry name" value="NagB/RpiA/CoA transferase-like"/>
    <property type="match status" value="1"/>
</dbReference>
<name>A0ABN6DVS6_9BACT</name>
<evidence type="ECO:0000313" key="6">
    <source>
        <dbReference type="Proteomes" id="UP001319827"/>
    </source>
</evidence>
<dbReference type="EMBL" id="AP024355">
    <property type="protein sequence ID" value="BCR04170.1"/>
    <property type="molecule type" value="Genomic_DNA"/>
</dbReference>
<dbReference type="Pfam" id="PF01812">
    <property type="entry name" value="5-FTHF_cyc-lig"/>
    <property type="match status" value="1"/>
</dbReference>
<evidence type="ECO:0000313" key="5">
    <source>
        <dbReference type="EMBL" id="BCR04170.1"/>
    </source>
</evidence>
<dbReference type="NCBIfam" id="TIGR02727">
    <property type="entry name" value="MTHFS_bact"/>
    <property type="match status" value="1"/>
</dbReference>
<keyword evidence="4" id="KW-0479">Metal-binding</keyword>
<dbReference type="RefSeq" id="WP_221251587.1">
    <property type="nucleotide sequence ID" value="NZ_AP024355.1"/>
</dbReference>
<dbReference type="PIRSF" id="PIRSF006806">
    <property type="entry name" value="FTHF_cligase"/>
    <property type="match status" value="1"/>
</dbReference>
<protein>
    <recommendedName>
        <fullName evidence="4">5-formyltetrahydrofolate cyclo-ligase</fullName>
        <ecNumber evidence="4">6.3.3.2</ecNumber>
    </recommendedName>
</protein>
<dbReference type="Proteomes" id="UP001319827">
    <property type="component" value="Chromosome"/>
</dbReference>
<keyword evidence="3 4" id="KW-0067">ATP-binding</keyword>
<dbReference type="EC" id="6.3.3.2" evidence="4"/>
<organism evidence="5 6">
    <name type="scientific">Desulfuromonas versatilis</name>
    <dbReference type="NCBI Taxonomy" id="2802975"/>
    <lineage>
        <taxon>Bacteria</taxon>
        <taxon>Pseudomonadati</taxon>
        <taxon>Thermodesulfobacteriota</taxon>
        <taxon>Desulfuromonadia</taxon>
        <taxon>Desulfuromonadales</taxon>
        <taxon>Desulfuromonadaceae</taxon>
        <taxon>Desulfuromonas</taxon>
    </lineage>
</organism>
<sequence>MPKKSIRGRMLAQRRHLAAETCFAQSLHIQQNLLDTPEFAAARSVALYSPVYNEVFTEELFHAACRAGKRVAYPRVRGEVLEFLEVPAIGDLRPGAFGILEPVGSAALEVAQLDLLVVPGVAFDEGGYRLGYGKGFYDRVLHGCQNRGILVGLCFKFQLVSSLPVETHDIGMDMLVTEEQVLRFGANARPRTRGYQ</sequence>
<reference evidence="5 6" key="2">
    <citation type="journal article" date="2021" name="Int. J. Syst. Evol. Microbiol.">
        <title>Isolation and Polyphasic Characterization of Desulfuromonas versatilis sp. Nov., an Electrogenic Bacteria Capable of Versatile Metabolism Isolated from a Graphene Oxide-Reducing Enrichment Culture.</title>
        <authorList>
            <person name="Xie L."/>
            <person name="Yoshida N."/>
            <person name="Ishii S."/>
            <person name="Meng L."/>
        </authorList>
    </citation>
    <scope>NUCLEOTIDE SEQUENCE [LARGE SCALE GENOMIC DNA]</scope>
    <source>
        <strain evidence="5 6">NIT-T3</strain>
    </source>
</reference>
<proteinExistence type="inferred from homology"/>
<comment type="catalytic activity">
    <reaction evidence="4">
        <text>(6S)-5-formyl-5,6,7,8-tetrahydrofolate + ATP = (6R)-5,10-methenyltetrahydrofolate + ADP + phosphate</text>
        <dbReference type="Rhea" id="RHEA:10488"/>
        <dbReference type="ChEBI" id="CHEBI:30616"/>
        <dbReference type="ChEBI" id="CHEBI:43474"/>
        <dbReference type="ChEBI" id="CHEBI:57455"/>
        <dbReference type="ChEBI" id="CHEBI:57457"/>
        <dbReference type="ChEBI" id="CHEBI:456216"/>
        <dbReference type="EC" id="6.3.3.2"/>
    </reaction>
</comment>